<gene>
    <name evidence="1" type="ORF">DES53_10445</name>
</gene>
<evidence type="ECO:0000313" key="1">
    <source>
        <dbReference type="EMBL" id="RBP44226.1"/>
    </source>
</evidence>
<dbReference type="AlphaFoldDB" id="A0A366HN67"/>
<proteinExistence type="predicted"/>
<dbReference type="RefSeq" id="WP_113958651.1">
    <property type="nucleotide sequence ID" value="NZ_QNRR01000004.1"/>
</dbReference>
<sequence length="155" mass="18015">MSILQFFKKRFSPQRIVDPDFGSLLYMHIPNAPERSYWECDWNFPRTGTNISISLPGDENGPWPESREFYFEAVERFDQILAAVRPKLDEVFIDWLQQELPDYIFSAVRLAGFDLQEPRGQPVKWEISFETTGKKWLCISIPFEGETAGDATVDT</sequence>
<evidence type="ECO:0000313" key="2">
    <source>
        <dbReference type="Proteomes" id="UP000253426"/>
    </source>
</evidence>
<protein>
    <submittedName>
        <fullName evidence="1">Uncharacterized protein</fullName>
    </submittedName>
</protein>
<organism evidence="1 2">
    <name type="scientific">Roseimicrobium gellanilyticum</name>
    <dbReference type="NCBI Taxonomy" id="748857"/>
    <lineage>
        <taxon>Bacteria</taxon>
        <taxon>Pseudomonadati</taxon>
        <taxon>Verrucomicrobiota</taxon>
        <taxon>Verrucomicrobiia</taxon>
        <taxon>Verrucomicrobiales</taxon>
        <taxon>Verrucomicrobiaceae</taxon>
        <taxon>Roseimicrobium</taxon>
    </lineage>
</organism>
<dbReference type="Proteomes" id="UP000253426">
    <property type="component" value="Unassembled WGS sequence"/>
</dbReference>
<accession>A0A366HN67</accession>
<keyword evidence="2" id="KW-1185">Reference proteome</keyword>
<dbReference type="OrthoDB" id="1431262at2"/>
<dbReference type="EMBL" id="QNRR01000004">
    <property type="protein sequence ID" value="RBP44226.1"/>
    <property type="molecule type" value="Genomic_DNA"/>
</dbReference>
<comment type="caution">
    <text evidence="1">The sequence shown here is derived from an EMBL/GenBank/DDBJ whole genome shotgun (WGS) entry which is preliminary data.</text>
</comment>
<name>A0A366HN67_9BACT</name>
<reference evidence="1 2" key="1">
    <citation type="submission" date="2018-06" db="EMBL/GenBank/DDBJ databases">
        <title>Genomic Encyclopedia of Type Strains, Phase IV (KMG-IV): sequencing the most valuable type-strain genomes for metagenomic binning, comparative biology and taxonomic classification.</title>
        <authorList>
            <person name="Goeker M."/>
        </authorList>
    </citation>
    <scope>NUCLEOTIDE SEQUENCE [LARGE SCALE GENOMIC DNA]</scope>
    <source>
        <strain evidence="1 2">DSM 25532</strain>
    </source>
</reference>